<gene>
    <name evidence="2" type="ORF">Sradi_2059900</name>
</gene>
<dbReference type="SUPFAM" id="SSF53098">
    <property type="entry name" value="Ribonuclease H-like"/>
    <property type="match status" value="1"/>
</dbReference>
<dbReference type="EMBL" id="JACGWJ010000008">
    <property type="protein sequence ID" value="KAL0404191.1"/>
    <property type="molecule type" value="Genomic_DNA"/>
</dbReference>
<reference evidence="2" key="2">
    <citation type="journal article" date="2024" name="Plant">
        <title>Genomic evolution and insights into agronomic trait innovations of Sesamum species.</title>
        <authorList>
            <person name="Miao H."/>
            <person name="Wang L."/>
            <person name="Qu L."/>
            <person name="Liu H."/>
            <person name="Sun Y."/>
            <person name="Le M."/>
            <person name="Wang Q."/>
            <person name="Wei S."/>
            <person name="Zheng Y."/>
            <person name="Lin W."/>
            <person name="Duan Y."/>
            <person name="Cao H."/>
            <person name="Xiong S."/>
            <person name="Wang X."/>
            <person name="Wei L."/>
            <person name="Li C."/>
            <person name="Ma Q."/>
            <person name="Ju M."/>
            <person name="Zhao R."/>
            <person name="Li G."/>
            <person name="Mu C."/>
            <person name="Tian Q."/>
            <person name="Mei H."/>
            <person name="Zhang T."/>
            <person name="Gao T."/>
            <person name="Zhang H."/>
        </authorList>
    </citation>
    <scope>NUCLEOTIDE SEQUENCE</scope>
    <source>
        <strain evidence="2">G02</strain>
    </source>
</reference>
<dbReference type="Gene3D" id="3.30.420.10">
    <property type="entry name" value="Ribonuclease H-like superfamily/Ribonuclease H"/>
    <property type="match status" value="1"/>
</dbReference>
<comment type="caution">
    <text evidence="2">The sequence shown here is derived from an EMBL/GenBank/DDBJ whole genome shotgun (WGS) entry which is preliminary data.</text>
</comment>
<accession>A0AAW2TKT9</accession>
<proteinExistence type="predicted"/>
<dbReference type="InterPro" id="IPR044730">
    <property type="entry name" value="RNase_H-like_dom_plant"/>
</dbReference>
<dbReference type="GO" id="GO:0003676">
    <property type="term" value="F:nucleic acid binding"/>
    <property type="evidence" value="ECO:0007669"/>
    <property type="project" value="InterPro"/>
</dbReference>
<dbReference type="Pfam" id="PF13456">
    <property type="entry name" value="RVT_3"/>
    <property type="match status" value="1"/>
</dbReference>
<dbReference type="GO" id="GO:0004523">
    <property type="term" value="F:RNA-DNA hybrid ribonuclease activity"/>
    <property type="evidence" value="ECO:0007669"/>
    <property type="project" value="InterPro"/>
</dbReference>
<sequence length="174" mass="18791">MQKDTSKRSVLSGNVSWSPPPPGCIKVNFDGALLHGGSALGLGIIARDTAGRCLTWASWKLNRGGSAEETEAYAAREAVLLARRKQWDRVIFEGDCTSLLTKISTTHTDYSIVGPLVVDIRLGSAHFESVFFSFVRRLSNSVADFLSCYELEGEGDSSDLPPGLDSVLLGDLAR</sequence>
<dbReference type="InterPro" id="IPR052929">
    <property type="entry name" value="RNase_H-like_EbsB-rel"/>
</dbReference>
<dbReference type="CDD" id="cd06222">
    <property type="entry name" value="RNase_H_like"/>
    <property type="match status" value="1"/>
</dbReference>
<evidence type="ECO:0000259" key="1">
    <source>
        <dbReference type="Pfam" id="PF13456"/>
    </source>
</evidence>
<dbReference type="InterPro" id="IPR036397">
    <property type="entry name" value="RNaseH_sf"/>
</dbReference>
<reference evidence="2" key="1">
    <citation type="submission" date="2020-06" db="EMBL/GenBank/DDBJ databases">
        <authorList>
            <person name="Li T."/>
            <person name="Hu X."/>
            <person name="Zhang T."/>
            <person name="Song X."/>
            <person name="Zhang H."/>
            <person name="Dai N."/>
            <person name="Sheng W."/>
            <person name="Hou X."/>
            <person name="Wei L."/>
        </authorList>
    </citation>
    <scope>NUCLEOTIDE SEQUENCE</scope>
    <source>
        <strain evidence="2">G02</strain>
        <tissue evidence="2">Leaf</tissue>
    </source>
</reference>
<organism evidence="2">
    <name type="scientific">Sesamum radiatum</name>
    <name type="common">Black benniseed</name>
    <dbReference type="NCBI Taxonomy" id="300843"/>
    <lineage>
        <taxon>Eukaryota</taxon>
        <taxon>Viridiplantae</taxon>
        <taxon>Streptophyta</taxon>
        <taxon>Embryophyta</taxon>
        <taxon>Tracheophyta</taxon>
        <taxon>Spermatophyta</taxon>
        <taxon>Magnoliopsida</taxon>
        <taxon>eudicotyledons</taxon>
        <taxon>Gunneridae</taxon>
        <taxon>Pentapetalae</taxon>
        <taxon>asterids</taxon>
        <taxon>lamiids</taxon>
        <taxon>Lamiales</taxon>
        <taxon>Pedaliaceae</taxon>
        <taxon>Sesamum</taxon>
    </lineage>
</organism>
<dbReference type="InterPro" id="IPR002156">
    <property type="entry name" value="RNaseH_domain"/>
</dbReference>
<evidence type="ECO:0000313" key="2">
    <source>
        <dbReference type="EMBL" id="KAL0404191.1"/>
    </source>
</evidence>
<dbReference type="InterPro" id="IPR012337">
    <property type="entry name" value="RNaseH-like_sf"/>
</dbReference>
<dbReference type="PANTHER" id="PTHR47074:SF48">
    <property type="entry name" value="POLYNUCLEOTIDYL TRANSFERASE, RIBONUCLEASE H-LIKE SUPERFAMILY PROTEIN"/>
    <property type="match status" value="1"/>
</dbReference>
<dbReference type="PANTHER" id="PTHR47074">
    <property type="entry name" value="BNAC02G40300D PROTEIN"/>
    <property type="match status" value="1"/>
</dbReference>
<feature type="domain" description="RNase H type-1" evidence="1">
    <location>
        <begin position="28"/>
        <end position="147"/>
    </location>
</feature>
<name>A0AAW2TKT9_SESRA</name>
<dbReference type="AlphaFoldDB" id="A0AAW2TKT9"/>
<protein>
    <recommendedName>
        <fullName evidence="1">RNase H type-1 domain-containing protein</fullName>
    </recommendedName>
</protein>